<reference evidence="2" key="1">
    <citation type="journal article" date="2021" name="Sci. Rep.">
        <title>Diploid genomic architecture of Nitzschia inconspicua, an elite biomass production diatom.</title>
        <authorList>
            <person name="Oliver A."/>
            <person name="Podell S."/>
            <person name="Pinowska A."/>
            <person name="Traller J.C."/>
            <person name="Smith S.R."/>
            <person name="McClure R."/>
            <person name="Beliaev A."/>
            <person name="Bohutskyi P."/>
            <person name="Hill E.A."/>
            <person name="Rabines A."/>
            <person name="Zheng H."/>
            <person name="Allen L.Z."/>
            <person name="Kuo A."/>
            <person name="Grigoriev I.V."/>
            <person name="Allen A.E."/>
            <person name="Hazlebeck D."/>
            <person name="Allen E.E."/>
        </authorList>
    </citation>
    <scope>NUCLEOTIDE SEQUENCE</scope>
    <source>
        <strain evidence="2">Hildebrandi</strain>
    </source>
</reference>
<comment type="caution">
    <text evidence="2">The sequence shown here is derived from an EMBL/GenBank/DDBJ whole genome shotgun (WGS) entry which is preliminary data.</text>
</comment>
<dbReference type="OrthoDB" id="48380at2759"/>
<sequence length="1077" mass="120335">MRVLRQLNKRSNNLGISPSVAAAESSLSARYLHPYHVLLSSNLSDNGLISSNNNSSAFTQRRLLHRATHSSSICHAPLLSKLHLSKERYFHTNDSSDKQSHVQKNASSNNTTHNDNQKKKKNKHPSLAGPITSIQQAQTAMQHLLDQLDELPALSPPIVLMLRDGGPRWSLTEQELRQATLQQTHDLFDAICQAVKQGHLKPSRKHAEELSRLVECVLYNYSCCCSGQSESRKNVKQATFPLSNKCQQVLNVLNKEWNLDIQNNHYQHAISVANQEGNYKLASSLFERQIDPNAGSTPVPVAIDNPQGLYAIAMLHAPSDPSASSTAAEHVMDAVQRLIMVSPHDQTAYVLAAGNALGYAGRWQDHVEYWKSSFLSKQWGTPLIAAVMQACWLCQKPDEAWNVLEESNLLVIQSQSSPSVVATTTPGFGGEWQYGGERDLMDPLVRDMAMKVVNSFQPPNNNQEDDAASNFPSVSQVALDLYRQIQQEGTSISLDALTGVVQACERDGEWQEAVSIVWDVLDNTKEAQHFWIVSGNHLLIEDRDRMSRASPYDAKQLYRDMGGLLASVMRSCNVSSNFGISLFLLSLLQNRMSLSSENGGDADPSNSRTTALLAQIRDPDEVLAASMVSLCGLRCYKDAMELFQSYSDALDSLSANRIYEYAKANDTRFGTLVLGNPWTSAQRHIWALTQLVDTLKGKTNLHEEQRLHVIHTLAACMNSCINAHQPELALQLIRWIDGEHFQYAMSNSNFSLGTGLLTDALAAEYIIALRWANDVPGAISMFEECLAKHQSDLSEWKMTVSAGLMAMVAGGRGDDAVKVFEALDEDALCTKCYTTIGRYLSEKSDWKEVINLYRDATARGFSSEDLSFMAMRAVTSTRIENRLRILRAIVAECASDVGVDPQSWVTNRYWHIKRELGFDYARLLMWWNDPERATLDELIHAIKEFDKEVSSELRPKNDVLRAIVKGASLLDALHLESVDGYERVPKSVPQWTSLLENVLTTIQDSPIHCDPNFIDSVVQAYKNLGCSRECISYIQGIISSDFVRLRKSTLQEVLEAARMEQEMELSKDIEMLLNTSY</sequence>
<evidence type="ECO:0000256" key="1">
    <source>
        <dbReference type="SAM" id="MobiDB-lite"/>
    </source>
</evidence>
<feature type="region of interest" description="Disordered" evidence="1">
    <location>
        <begin position="91"/>
        <end position="128"/>
    </location>
</feature>
<gene>
    <name evidence="2" type="ORF">IV203_016209</name>
</gene>
<proteinExistence type="predicted"/>
<evidence type="ECO:0000313" key="2">
    <source>
        <dbReference type="EMBL" id="KAG7347504.1"/>
    </source>
</evidence>
<keyword evidence="3" id="KW-1185">Reference proteome</keyword>
<dbReference type="AlphaFoldDB" id="A0A9K3PJS9"/>
<accession>A0A9K3PJS9</accession>
<reference evidence="2" key="2">
    <citation type="submission" date="2021-04" db="EMBL/GenBank/DDBJ databases">
        <authorList>
            <person name="Podell S."/>
        </authorList>
    </citation>
    <scope>NUCLEOTIDE SEQUENCE</scope>
    <source>
        <strain evidence="2">Hildebrandi</strain>
    </source>
</reference>
<dbReference type="Proteomes" id="UP000693970">
    <property type="component" value="Unassembled WGS sequence"/>
</dbReference>
<feature type="compositionally biased region" description="Basic and acidic residues" evidence="1">
    <location>
        <begin position="91"/>
        <end position="100"/>
    </location>
</feature>
<name>A0A9K3PJS9_9STRA</name>
<dbReference type="EMBL" id="JAGRRH010000020">
    <property type="protein sequence ID" value="KAG7347504.1"/>
    <property type="molecule type" value="Genomic_DNA"/>
</dbReference>
<organism evidence="2 3">
    <name type="scientific">Nitzschia inconspicua</name>
    <dbReference type="NCBI Taxonomy" id="303405"/>
    <lineage>
        <taxon>Eukaryota</taxon>
        <taxon>Sar</taxon>
        <taxon>Stramenopiles</taxon>
        <taxon>Ochrophyta</taxon>
        <taxon>Bacillariophyta</taxon>
        <taxon>Bacillariophyceae</taxon>
        <taxon>Bacillariophycidae</taxon>
        <taxon>Bacillariales</taxon>
        <taxon>Bacillariaceae</taxon>
        <taxon>Nitzschia</taxon>
    </lineage>
</organism>
<evidence type="ECO:0000313" key="3">
    <source>
        <dbReference type="Proteomes" id="UP000693970"/>
    </source>
</evidence>
<protein>
    <submittedName>
        <fullName evidence="2">Uncharacterized protein</fullName>
    </submittedName>
</protein>